<keyword evidence="3" id="KW-1185">Reference proteome</keyword>
<dbReference type="GO" id="GO:0004534">
    <property type="term" value="F:5'-3' RNA exonuclease activity"/>
    <property type="evidence" value="ECO:0007669"/>
    <property type="project" value="TreeGrafter"/>
</dbReference>
<dbReference type="InterPro" id="IPR016195">
    <property type="entry name" value="Pol/histidinol_Pase-like"/>
</dbReference>
<name>A0A7U4LF10_9SPHN</name>
<dbReference type="RefSeq" id="WP_044331585.1">
    <property type="nucleotide sequence ID" value="NZ_CP010836.1"/>
</dbReference>
<organism evidence="2 3">
    <name type="scientific">Sphingomonas hengshuiensis</name>
    <dbReference type="NCBI Taxonomy" id="1609977"/>
    <lineage>
        <taxon>Bacteria</taxon>
        <taxon>Pseudomonadati</taxon>
        <taxon>Pseudomonadota</taxon>
        <taxon>Alphaproteobacteria</taxon>
        <taxon>Sphingomonadales</taxon>
        <taxon>Sphingomonadaceae</taxon>
        <taxon>Sphingomonas</taxon>
    </lineage>
</organism>
<dbReference type="KEGG" id="sphi:TS85_08320"/>
<dbReference type="NCBIfam" id="NF038032">
    <property type="entry name" value="CehA_McbA_metalo"/>
    <property type="match status" value="1"/>
</dbReference>
<reference evidence="2 3" key="2">
    <citation type="submission" date="2015-02" db="EMBL/GenBank/DDBJ databases">
        <title>The complete genome of Sphingomonas hengshuiensis sp. WHSC-8 isolated from soil of Hengshui Lake.</title>
        <authorList>
            <person name="Wei S."/>
            <person name="Guo J."/>
            <person name="Su C."/>
            <person name="Wu R."/>
            <person name="Zhang Z."/>
            <person name="Liang K."/>
            <person name="Li H."/>
            <person name="Wang T."/>
            <person name="Liu H."/>
            <person name="Zhang C."/>
            <person name="Li Z."/>
            <person name="Wang Q."/>
            <person name="Meng J."/>
        </authorList>
    </citation>
    <scope>NUCLEOTIDE SEQUENCE [LARGE SCALE GENOMIC DNA]</scope>
    <source>
        <strain evidence="2 3">WHSC-8</strain>
    </source>
</reference>
<evidence type="ECO:0000256" key="1">
    <source>
        <dbReference type="SAM" id="SignalP"/>
    </source>
</evidence>
<feature type="signal peptide" evidence="1">
    <location>
        <begin position="1"/>
        <end position="19"/>
    </location>
</feature>
<feature type="chain" id="PRO_5030925021" description="Phosphotransferase" evidence="1">
    <location>
        <begin position="20"/>
        <end position="512"/>
    </location>
</feature>
<evidence type="ECO:0008006" key="4">
    <source>
        <dbReference type="Google" id="ProtNLM"/>
    </source>
</evidence>
<dbReference type="PANTHER" id="PTHR42924">
    <property type="entry name" value="EXONUCLEASE"/>
    <property type="match status" value="1"/>
</dbReference>
<dbReference type="GO" id="GO:0035312">
    <property type="term" value="F:5'-3' DNA exonuclease activity"/>
    <property type="evidence" value="ECO:0007669"/>
    <property type="project" value="TreeGrafter"/>
</dbReference>
<keyword evidence="1" id="KW-0732">Signal</keyword>
<reference evidence="2 3" key="1">
    <citation type="journal article" date="2015" name="Int. J. Syst. Evol. Microbiol.">
        <title>Sphingomonas hengshuiensis sp. nov., isolated from lake wetland.</title>
        <authorList>
            <person name="Wei S."/>
            <person name="Wang T."/>
            <person name="Liu H."/>
            <person name="Zhang C."/>
            <person name="Guo J."/>
            <person name="Wang Q."/>
            <person name="Liang K."/>
            <person name="Zhang Z."/>
        </authorList>
    </citation>
    <scope>NUCLEOTIDE SEQUENCE [LARGE SCALE GENOMIC DNA]</scope>
    <source>
        <strain evidence="2 3">WHSC-8</strain>
    </source>
</reference>
<evidence type="ECO:0000313" key="3">
    <source>
        <dbReference type="Proteomes" id="UP000032300"/>
    </source>
</evidence>
<protein>
    <recommendedName>
        <fullName evidence="4">Phosphotransferase</fullName>
    </recommendedName>
</protein>
<dbReference type="SUPFAM" id="SSF89550">
    <property type="entry name" value="PHP domain-like"/>
    <property type="match status" value="1"/>
</dbReference>
<dbReference type="InterPro" id="IPR052018">
    <property type="entry name" value="PHP_domain"/>
</dbReference>
<dbReference type="EMBL" id="CP010836">
    <property type="protein sequence ID" value="AJP71788.1"/>
    <property type="molecule type" value="Genomic_DNA"/>
</dbReference>
<accession>A0A7U4LF10</accession>
<dbReference type="Proteomes" id="UP000032300">
    <property type="component" value="Chromosome"/>
</dbReference>
<dbReference type="Gene3D" id="3.20.20.140">
    <property type="entry name" value="Metal-dependent hydrolases"/>
    <property type="match status" value="1"/>
</dbReference>
<dbReference type="PANTHER" id="PTHR42924:SF3">
    <property type="entry name" value="POLYMERASE_HISTIDINOL PHOSPHATASE N-TERMINAL DOMAIN-CONTAINING PROTEIN"/>
    <property type="match status" value="1"/>
</dbReference>
<gene>
    <name evidence="2" type="ORF">TS85_08320</name>
</gene>
<dbReference type="OrthoDB" id="9804333at2"/>
<dbReference type="AlphaFoldDB" id="A0A7U4LF10"/>
<proteinExistence type="predicted"/>
<evidence type="ECO:0000313" key="2">
    <source>
        <dbReference type="EMBL" id="AJP71788.1"/>
    </source>
</evidence>
<sequence>MVRRCFLAVAMLMASPATAAPDFAAADPGAPADAFGRAADVALDGMIEGRDRATTRDLPFDVPMGTAQVHVAFTFEGRDRGTTITLGVADPQRFRGWGGGTKYEFSIADAYATPSFLPGPIPAGRWRLMMTVPSIRDGERSAWHARIWFSRESNLDEVSFSPRPIRPNAGWYRGDLHSHSGQSDARCRSLAGREAGCPPFYTFQEAAAHGLDFVALTDHNVTSHFIDMGYLQPHFDTLLLLPGRELTTRDGHANLLGYMGFVETDIGRPGAETDAQLIASAHATGGFLTINHPSRPTGEDCLGCGWAPKDTDYTQVDAIEAVNGGSTLETPGDREAAIEKQIHWWEALLDRGYRLVGVAGSDNHDALQYRGNSPIGPQAPIGSLATVVHADALSQGAVLAGLRSGRVFIDLGEGRGRLLDLSARRGTAGAVMGGTLPAQGRKPIAVRIQVAGVVGGRVELVVDGRIVPLANGAITQDGVIETTLPAARRWFRANVRRGDGSIWLVGNPIYLR</sequence>